<dbReference type="GO" id="GO:0006352">
    <property type="term" value="P:DNA-templated transcription initiation"/>
    <property type="evidence" value="ECO:0007669"/>
    <property type="project" value="InterPro"/>
</dbReference>
<organism evidence="7 8">
    <name type="scientific">bacterium (Candidatus Gribaldobacteria) CG23_combo_of_CG06-09_8_20_14_all_37_87_8</name>
    <dbReference type="NCBI Taxonomy" id="2014278"/>
    <lineage>
        <taxon>Bacteria</taxon>
        <taxon>Candidatus Gribaldobacteria</taxon>
    </lineage>
</organism>
<feature type="domain" description="RNA polymerase sigma-70" evidence="6">
    <location>
        <begin position="86"/>
        <end position="99"/>
    </location>
</feature>
<dbReference type="CDD" id="cd06171">
    <property type="entry name" value="Sigma70_r4"/>
    <property type="match status" value="1"/>
</dbReference>
<evidence type="ECO:0000313" key="8">
    <source>
        <dbReference type="Proteomes" id="UP000230447"/>
    </source>
</evidence>
<dbReference type="GO" id="GO:0016987">
    <property type="term" value="F:sigma factor activity"/>
    <property type="evidence" value="ECO:0007669"/>
    <property type="project" value="UniProtKB-KW"/>
</dbReference>
<keyword evidence="1" id="KW-0805">Transcription regulation</keyword>
<evidence type="ECO:0000256" key="2">
    <source>
        <dbReference type="ARBA" id="ARBA00023082"/>
    </source>
</evidence>
<evidence type="ECO:0000256" key="5">
    <source>
        <dbReference type="SAM" id="Coils"/>
    </source>
</evidence>
<protein>
    <submittedName>
        <fullName evidence="7">RNA polymerase subunit sigma</fullName>
    </submittedName>
</protein>
<keyword evidence="4" id="KW-0804">Transcription</keyword>
<dbReference type="InterPro" id="IPR007627">
    <property type="entry name" value="RNA_pol_sigma70_r2"/>
</dbReference>
<feature type="non-terminal residue" evidence="7">
    <location>
        <position position="257"/>
    </location>
</feature>
<evidence type="ECO:0000313" key="7">
    <source>
        <dbReference type="EMBL" id="PIP31878.1"/>
    </source>
</evidence>
<dbReference type="PANTHER" id="PTHR30603">
    <property type="entry name" value="RNA POLYMERASE SIGMA FACTOR RPO"/>
    <property type="match status" value="1"/>
</dbReference>
<evidence type="ECO:0000256" key="4">
    <source>
        <dbReference type="ARBA" id="ARBA00023163"/>
    </source>
</evidence>
<accession>A0A2G9ZHQ9</accession>
<evidence type="ECO:0000259" key="6">
    <source>
        <dbReference type="PROSITE" id="PS00715"/>
    </source>
</evidence>
<dbReference type="SUPFAM" id="SSF88946">
    <property type="entry name" value="Sigma2 domain of RNA polymerase sigma factors"/>
    <property type="match status" value="1"/>
</dbReference>
<dbReference type="PANTHER" id="PTHR30603:SF47">
    <property type="entry name" value="RNA POLYMERASE SIGMA FACTOR SIGD, CHLOROPLASTIC"/>
    <property type="match status" value="1"/>
</dbReference>
<dbReference type="PRINTS" id="PR00046">
    <property type="entry name" value="SIGMA70FCT"/>
</dbReference>
<dbReference type="Gene3D" id="1.10.10.10">
    <property type="entry name" value="Winged helix-like DNA-binding domain superfamily/Winged helix DNA-binding domain"/>
    <property type="match status" value="1"/>
</dbReference>
<name>A0A2G9ZHQ9_9BACT</name>
<sequence length="257" mass="29776">MSEQETYNWLVAEKSVSRYFRNVGRFTLFTKEEERTKLQEFSLTKDEKIKEELKREIAQANLRLVISRVKKKFLWAVQCTGLTLLDLIQEGNLGLLQAIEKYDLHKGSKFSTYATWWIDQAIFRGIENTGQIIRLPVHLLEEIRRLNNALPTKRNRKIVIMGKNALKIKSLSGPKIIGSGTKRNLEDELKTQNKSPENEALDNVCLTQARVLMKECLSEREQKILTLRFGLEDGIGRTLEEVGNIFGITRERVRQIQ</sequence>
<dbReference type="InterPro" id="IPR000943">
    <property type="entry name" value="RNA_pol_sigma70"/>
</dbReference>
<comment type="caution">
    <text evidence="7">The sequence shown here is derived from an EMBL/GenBank/DDBJ whole genome shotgun (WGS) entry which is preliminary data.</text>
</comment>
<dbReference type="SUPFAM" id="SSF88659">
    <property type="entry name" value="Sigma3 and sigma4 domains of RNA polymerase sigma factors"/>
    <property type="match status" value="1"/>
</dbReference>
<dbReference type="Gene3D" id="1.10.601.10">
    <property type="entry name" value="RNA Polymerase Primary Sigma Factor"/>
    <property type="match status" value="1"/>
</dbReference>
<dbReference type="InterPro" id="IPR036388">
    <property type="entry name" value="WH-like_DNA-bd_sf"/>
</dbReference>
<dbReference type="InterPro" id="IPR013324">
    <property type="entry name" value="RNA_pol_sigma_r3/r4-like"/>
</dbReference>
<dbReference type="NCBIfam" id="TIGR02937">
    <property type="entry name" value="sigma70-ECF"/>
    <property type="match status" value="1"/>
</dbReference>
<dbReference type="Pfam" id="PF04545">
    <property type="entry name" value="Sigma70_r4"/>
    <property type="match status" value="1"/>
</dbReference>
<reference evidence="7 8" key="1">
    <citation type="submission" date="2017-09" db="EMBL/GenBank/DDBJ databases">
        <title>Depth-based differentiation of microbial function through sediment-hosted aquifers and enrichment of novel symbionts in the deep terrestrial subsurface.</title>
        <authorList>
            <person name="Probst A.J."/>
            <person name="Ladd B."/>
            <person name="Jarett J.K."/>
            <person name="Geller-Mcgrath D.E."/>
            <person name="Sieber C.M."/>
            <person name="Emerson J.B."/>
            <person name="Anantharaman K."/>
            <person name="Thomas B.C."/>
            <person name="Malmstrom R."/>
            <person name="Stieglmeier M."/>
            <person name="Klingl A."/>
            <person name="Woyke T."/>
            <person name="Ryan C.M."/>
            <person name="Banfield J.F."/>
        </authorList>
    </citation>
    <scope>NUCLEOTIDE SEQUENCE [LARGE SCALE GENOMIC DNA]</scope>
    <source>
        <strain evidence="7">CG23_combo_of_CG06-09_8_20_14_all_37_87_8</strain>
    </source>
</reference>
<dbReference type="InterPro" id="IPR014284">
    <property type="entry name" value="RNA_pol_sigma-70_dom"/>
</dbReference>
<evidence type="ECO:0000256" key="3">
    <source>
        <dbReference type="ARBA" id="ARBA00023125"/>
    </source>
</evidence>
<dbReference type="EMBL" id="PCSB01000023">
    <property type="protein sequence ID" value="PIP31878.1"/>
    <property type="molecule type" value="Genomic_DNA"/>
</dbReference>
<proteinExistence type="predicted"/>
<evidence type="ECO:0000256" key="1">
    <source>
        <dbReference type="ARBA" id="ARBA00023015"/>
    </source>
</evidence>
<keyword evidence="2" id="KW-0731">Sigma factor</keyword>
<dbReference type="InterPro" id="IPR007630">
    <property type="entry name" value="RNA_pol_sigma70_r4"/>
</dbReference>
<gene>
    <name evidence="7" type="ORF">COX24_01205</name>
</gene>
<dbReference type="Proteomes" id="UP000230447">
    <property type="component" value="Unassembled WGS sequence"/>
</dbReference>
<dbReference type="InterPro" id="IPR013325">
    <property type="entry name" value="RNA_pol_sigma_r2"/>
</dbReference>
<dbReference type="PROSITE" id="PS00715">
    <property type="entry name" value="SIGMA70_1"/>
    <property type="match status" value="1"/>
</dbReference>
<dbReference type="InterPro" id="IPR050239">
    <property type="entry name" value="Sigma-70_RNA_pol_init_factors"/>
</dbReference>
<dbReference type="AlphaFoldDB" id="A0A2G9ZHQ9"/>
<keyword evidence="3" id="KW-0238">DNA-binding</keyword>
<keyword evidence="5" id="KW-0175">Coiled coil</keyword>
<feature type="coiled-coil region" evidence="5">
    <location>
        <begin position="43"/>
        <end position="70"/>
    </location>
</feature>
<dbReference type="GO" id="GO:0003677">
    <property type="term" value="F:DNA binding"/>
    <property type="evidence" value="ECO:0007669"/>
    <property type="project" value="UniProtKB-KW"/>
</dbReference>
<dbReference type="Pfam" id="PF04542">
    <property type="entry name" value="Sigma70_r2"/>
    <property type="match status" value="1"/>
</dbReference>